<comment type="catalytic activity">
    <reaction evidence="7">
        <text>a peptidoglycan chain = a peptidoglycan chain with N-acetyl-1,6-anhydromuramyl-[peptide] at the reducing end + a peptidoglycan chain with N-acetylglucosamine at the non-reducing end.</text>
        <dbReference type="EC" id="4.2.2.29"/>
    </reaction>
</comment>
<feature type="site" description="Important for catalytic activity" evidence="7">
    <location>
        <position position="218"/>
    </location>
</feature>
<reference evidence="8 9" key="1">
    <citation type="journal article" date="2016" name="Nat. Commun.">
        <title>Thousands of microbial genomes shed light on interconnected biogeochemical processes in an aquifer system.</title>
        <authorList>
            <person name="Anantharaman K."/>
            <person name="Brown C.T."/>
            <person name="Hug L.A."/>
            <person name="Sharon I."/>
            <person name="Castelle C.J."/>
            <person name="Probst A.J."/>
            <person name="Thomas B.C."/>
            <person name="Singh A."/>
            <person name="Wilkins M.J."/>
            <person name="Karaoz U."/>
            <person name="Brodie E.L."/>
            <person name="Williams K.H."/>
            <person name="Hubbard S.S."/>
            <person name="Banfield J.F."/>
        </authorList>
    </citation>
    <scope>NUCLEOTIDE SEQUENCE [LARGE SCALE GENOMIC DNA]</scope>
</reference>
<evidence type="ECO:0000256" key="7">
    <source>
        <dbReference type="HAMAP-Rule" id="MF_02065"/>
    </source>
</evidence>
<dbReference type="GO" id="GO:0008932">
    <property type="term" value="F:lytic endotransglycosylase activity"/>
    <property type="evidence" value="ECO:0007669"/>
    <property type="project" value="UniProtKB-UniRule"/>
</dbReference>
<evidence type="ECO:0000256" key="2">
    <source>
        <dbReference type="ARBA" id="ARBA00022692"/>
    </source>
</evidence>
<dbReference type="GO" id="GO:0009252">
    <property type="term" value="P:peptidoglycan biosynthetic process"/>
    <property type="evidence" value="ECO:0007669"/>
    <property type="project" value="UniProtKB-UniRule"/>
</dbReference>
<dbReference type="PANTHER" id="PTHR30518">
    <property type="entry name" value="ENDOLYTIC MUREIN TRANSGLYCOSYLASE"/>
    <property type="match status" value="1"/>
</dbReference>
<comment type="similarity">
    <text evidence="7">Belongs to the transglycosylase MltG family.</text>
</comment>
<keyword evidence="1 7" id="KW-1003">Cell membrane</keyword>
<dbReference type="EMBL" id="MHJI01000023">
    <property type="protein sequence ID" value="OGY65097.1"/>
    <property type="molecule type" value="Genomic_DNA"/>
</dbReference>
<sequence length="339" mass="38558">MFWLFKKGFWLGVVFVLAFFVLIAGYFLYTLQPVDALSKRVEIVSIEEGTRFADIADLLSERGLIRSAKSFKLYSILRGEAQSLRSGIYVLRPASSSRELIDQLLGLISQTVTLTFREGITFKEIDTRLASYGILKEGALLEISPHEFSEEYPFLKNATSFEGFLFPDTYEFFAPSSPNVVLDKFLSNFERKAYPVLRDLTAKNLKKKITIASLLEREVPFLKDRLIVAGILEKRLNIGMPLQVDATVLYTKCGGLITECANRSLSKKDFSFDSPYNTYLYNGLTPTPIGNPGLDAIMSALRATYSPYFYYLSDPRTQKTIFSETIDEHNENRFKYLNI</sequence>
<keyword evidence="4 7" id="KW-0472">Membrane</keyword>
<dbReference type="STRING" id="1798406.A3A04_01645"/>
<keyword evidence="3 7" id="KW-1133">Transmembrane helix</keyword>
<dbReference type="AlphaFoldDB" id="A0A1G1ZMN2"/>
<comment type="function">
    <text evidence="7">Functions as a peptidoglycan terminase that cleaves nascent peptidoglycan strands endolytically to terminate their elongation.</text>
</comment>
<dbReference type="HAMAP" id="MF_02065">
    <property type="entry name" value="MltG"/>
    <property type="match status" value="1"/>
</dbReference>
<organism evidence="8 9">
    <name type="scientific">Candidatus Harrisonbacteria bacterium RIFCSPLOWO2_01_FULL_40_28</name>
    <dbReference type="NCBI Taxonomy" id="1798406"/>
    <lineage>
        <taxon>Bacteria</taxon>
        <taxon>Candidatus Harrisoniibacteriota</taxon>
    </lineage>
</organism>
<evidence type="ECO:0000256" key="6">
    <source>
        <dbReference type="ARBA" id="ARBA00023316"/>
    </source>
</evidence>
<evidence type="ECO:0000256" key="1">
    <source>
        <dbReference type="ARBA" id="ARBA00022475"/>
    </source>
</evidence>
<evidence type="ECO:0000256" key="5">
    <source>
        <dbReference type="ARBA" id="ARBA00023239"/>
    </source>
</evidence>
<dbReference type="InterPro" id="IPR003770">
    <property type="entry name" value="MLTG-like"/>
</dbReference>
<dbReference type="GO" id="GO:0071555">
    <property type="term" value="P:cell wall organization"/>
    <property type="evidence" value="ECO:0007669"/>
    <property type="project" value="UniProtKB-KW"/>
</dbReference>
<dbReference type="GO" id="GO:0005886">
    <property type="term" value="C:plasma membrane"/>
    <property type="evidence" value="ECO:0007669"/>
    <property type="project" value="UniProtKB-SubCell"/>
</dbReference>
<accession>A0A1G1ZMN2</accession>
<keyword evidence="2 7" id="KW-0812">Transmembrane</keyword>
<keyword evidence="5 7" id="KW-0456">Lyase</keyword>
<feature type="transmembrane region" description="Helical" evidence="7">
    <location>
        <begin position="9"/>
        <end position="29"/>
    </location>
</feature>
<dbReference type="NCBIfam" id="TIGR00247">
    <property type="entry name" value="endolytic transglycosylase MltG"/>
    <property type="match status" value="1"/>
</dbReference>
<protein>
    <recommendedName>
        <fullName evidence="7">Endolytic murein transglycosylase</fullName>
        <ecNumber evidence="7">4.2.2.29</ecNumber>
    </recommendedName>
    <alternativeName>
        <fullName evidence="7">Peptidoglycan lytic transglycosylase</fullName>
    </alternativeName>
    <alternativeName>
        <fullName evidence="7">Peptidoglycan polymerization terminase</fullName>
    </alternativeName>
</protein>
<dbReference type="PANTHER" id="PTHR30518:SF2">
    <property type="entry name" value="ENDOLYTIC MUREIN TRANSGLYCOSYLASE"/>
    <property type="match status" value="1"/>
</dbReference>
<proteinExistence type="inferred from homology"/>
<comment type="subcellular location">
    <subcellularLocation>
        <location evidence="7">Cell membrane</location>
        <topology evidence="7">Single-pass membrane protein</topology>
    </subcellularLocation>
</comment>
<keyword evidence="6 7" id="KW-0961">Cell wall biogenesis/degradation</keyword>
<dbReference type="Proteomes" id="UP000178517">
    <property type="component" value="Unassembled WGS sequence"/>
</dbReference>
<name>A0A1G1ZMN2_9BACT</name>
<dbReference type="Gene3D" id="3.30.1490.480">
    <property type="entry name" value="Endolytic murein transglycosylase"/>
    <property type="match status" value="1"/>
</dbReference>
<dbReference type="EC" id="4.2.2.29" evidence="7"/>
<evidence type="ECO:0000313" key="9">
    <source>
        <dbReference type="Proteomes" id="UP000178517"/>
    </source>
</evidence>
<evidence type="ECO:0000256" key="4">
    <source>
        <dbReference type="ARBA" id="ARBA00023136"/>
    </source>
</evidence>
<evidence type="ECO:0000256" key="3">
    <source>
        <dbReference type="ARBA" id="ARBA00022989"/>
    </source>
</evidence>
<dbReference type="Pfam" id="PF02618">
    <property type="entry name" value="YceG"/>
    <property type="match status" value="1"/>
</dbReference>
<gene>
    <name evidence="7" type="primary">mltG</name>
    <name evidence="8" type="ORF">A3A04_01645</name>
</gene>
<comment type="caution">
    <text evidence="8">The sequence shown here is derived from an EMBL/GenBank/DDBJ whole genome shotgun (WGS) entry which is preliminary data.</text>
</comment>
<evidence type="ECO:0000313" key="8">
    <source>
        <dbReference type="EMBL" id="OGY65097.1"/>
    </source>
</evidence>